<dbReference type="AlphaFoldDB" id="A0A5C6GB63"/>
<protein>
    <submittedName>
        <fullName evidence="1">Uncharacterized protein</fullName>
    </submittedName>
</protein>
<evidence type="ECO:0000313" key="1">
    <source>
        <dbReference type="EMBL" id="TWU73948.1"/>
    </source>
</evidence>
<comment type="caution">
    <text evidence="1">The sequence shown here is derived from an EMBL/GenBank/DDBJ whole genome shotgun (WGS) entry which is preliminary data.</text>
</comment>
<gene>
    <name evidence="1" type="ORF">ED733_004822</name>
</gene>
<organism evidence="1 2">
    <name type="scientific">Metarhizium rileyi (strain RCEF 4871)</name>
    <name type="common">Nomuraea rileyi</name>
    <dbReference type="NCBI Taxonomy" id="1649241"/>
    <lineage>
        <taxon>Eukaryota</taxon>
        <taxon>Fungi</taxon>
        <taxon>Dikarya</taxon>
        <taxon>Ascomycota</taxon>
        <taxon>Pezizomycotina</taxon>
        <taxon>Sordariomycetes</taxon>
        <taxon>Hypocreomycetidae</taxon>
        <taxon>Hypocreales</taxon>
        <taxon>Clavicipitaceae</taxon>
        <taxon>Metarhizium</taxon>
    </lineage>
</organism>
<dbReference type="EMBL" id="SBHS01000014">
    <property type="protein sequence ID" value="TWU73948.1"/>
    <property type="molecule type" value="Genomic_DNA"/>
</dbReference>
<name>A0A5C6GB63_METRR</name>
<accession>A0A5C6GB63</accession>
<dbReference type="Proteomes" id="UP000317257">
    <property type="component" value="Unassembled WGS sequence"/>
</dbReference>
<reference evidence="2" key="1">
    <citation type="submission" date="2018-12" db="EMBL/GenBank/DDBJ databases">
        <title>The complete genome of Metarhizium rileyi, a key fungal pathogen of Lepidoptera.</title>
        <authorList>
            <person name="Binneck E."/>
            <person name="Lastra C.C.L."/>
            <person name="Sosa-Gomez D.R."/>
        </authorList>
    </citation>
    <scope>NUCLEOTIDE SEQUENCE [LARGE SCALE GENOMIC DNA]</scope>
    <source>
        <strain evidence="2">Cep018-CH2</strain>
    </source>
</reference>
<proteinExistence type="predicted"/>
<evidence type="ECO:0000313" key="2">
    <source>
        <dbReference type="Proteomes" id="UP000317257"/>
    </source>
</evidence>
<sequence length="95" mass="10664">MLSGDPHHDLMTPAQSIPVKVLRLRVHLVDWLATIWRLGKSALAAARRLIASSLRRREQNEEPLKRHSLVDAAPAILYSVDPLFCGKTAVELVIY</sequence>